<dbReference type="AlphaFoldDB" id="A0A1U7DG64"/>
<feature type="region of interest" description="Disordered" evidence="1">
    <location>
        <begin position="55"/>
        <end position="75"/>
    </location>
</feature>
<feature type="compositionally biased region" description="Basic residues" evidence="1">
    <location>
        <begin position="66"/>
        <end position="75"/>
    </location>
</feature>
<dbReference type="STRING" id="1267768.BV394_03260"/>
<name>A0A1U7DG64_9RHOB</name>
<organism evidence="2 3">
    <name type="scientific">Brevirhabdus pacifica</name>
    <dbReference type="NCBI Taxonomy" id="1267768"/>
    <lineage>
        <taxon>Bacteria</taxon>
        <taxon>Pseudomonadati</taxon>
        <taxon>Pseudomonadota</taxon>
        <taxon>Alphaproteobacteria</taxon>
        <taxon>Rhodobacterales</taxon>
        <taxon>Paracoccaceae</taxon>
        <taxon>Brevirhabdus</taxon>
    </lineage>
</organism>
<dbReference type="Pfam" id="PF19849">
    <property type="entry name" value="DUF6324"/>
    <property type="match status" value="1"/>
</dbReference>
<reference evidence="2 3" key="1">
    <citation type="submission" date="2017-01" db="EMBL/GenBank/DDBJ databases">
        <title>Genomic analysis of Xuhuaishuia manganoxidans DY6-4.</title>
        <authorList>
            <person name="Wang X."/>
        </authorList>
    </citation>
    <scope>NUCLEOTIDE SEQUENCE [LARGE SCALE GENOMIC DNA]</scope>
    <source>
        <strain evidence="2 3">DY6-4</strain>
    </source>
</reference>
<dbReference type="RefSeq" id="WP_076978891.1">
    <property type="nucleotide sequence ID" value="NZ_CP019124.1"/>
</dbReference>
<evidence type="ECO:0000313" key="3">
    <source>
        <dbReference type="Proteomes" id="UP000187266"/>
    </source>
</evidence>
<gene>
    <name evidence="2" type="ORF">BV394_03260</name>
</gene>
<dbReference type="Proteomes" id="UP000187266">
    <property type="component" value="Chromosome"/>
</dbReference>
<protein>
    <submittedName>
        <fullName evidence="2">Uncharacterized protein</fullName>
    </submittedName>
</protein>
<dbReference type="OrthoDB" id="7871758at2"/>
<evidence type="ECO:0000256" key="1">
    <source>
        <dbReference type="SAM" id="MobiDB-lite"/>
    </source>
</evidence>
<evidence type="ECO:0000313" key="2">
    <source>
        <dbReference type="EMBL" id="APX88868.1"/>
    </source>
</evidence>
<keyword evidence="3" id="KW-1185">Reference proteome</keyword>
<accession>A0A1U7DG64</accession>
<accession>A0A2M9DFN3</accession>
<dbReference type="InterPro" id="IPR046287">
    <property type="entry name" value="DUF6324"/>
</dbReference>
<proteinExistence type="predicted"/>
<dbReference type="EMBL" id="CP019124">
    <property type="protein sequence ID" value="APX88868.1"/>
    <property type="molecule type" value="Genomic_DNA"/>
</dbReference>
<sequence>MGINSESDIAANLQIGPTTEGMVRIYVEAEGVDLPFDFDPEEALEIAEELKAAAEQARHMTAKPAGRGKPKGGKR</sequence>